<dbReference type="InParanoid" id="A0A2P5FRR3"/>
<evidence type="ECO:0000313" key="2">
    <source>
        <dbReference type="Proteomes" id="UP000237000"/>
    </source>
</evidence>
<dbReference type="OrthoDB" id="10464698at2759"/>
<proteinExistence type="predicted"/>
<name>A0A2P5FRR3_TREOI</name>
<accession>A0A2P5FRR3</accession>
<sequence length="109" mass="11676">MVHLLIAVEPKVTCVENKEGEASLFLAPREGKAEIVIHKSMETPSAAHGGNSVHDTIIGGSRKCGEVEGLKDQPDIKGNTPLHVAAVERETWTGGGIEQSNNHRLNFLA</sequence>
<comment type="caution">
    <text evidence="1">The sequence shown here is derived from an EMBL/GenBank/DDBJ whole genome shotgun (WGS) entry which is preliminary data.</text>
</comment>
<evidence type="ECO:0000313" key="1">
    <source>
        <dbReference type="EMBL" id="POO00461.1"/>
    </source>
</evidence>
<dbReference type="Proteomes" id="UP000237000">
    <property type="component" value="Unassembled WGS sequence"/>
</dbReference>
<protein>
    <recommendedName>
        <fullName evidence="3">Ankyrin repeat-containing domain containing protein</fullName>
    </recommendedName>
</protein>
<reference evidence="2" key="1">
    <citation type="submission" date="2016-06" db="EMBL/GenBank/DDBJ databases">
        <title>Parallel loss of symbiosis genes in relatives of nitrogen-fixing non-legume Parasponia.</title>
        <authorList>
            <person name="Van Velzen R."/>
            <person name="Holmer R."/>
            <person name="Bu F."/>
            <person name="Rutten L."/>
            <person name="Van Zeijl A."/>
            <person name="Liu W."/>
            <person name="Santuari L."/>
            <person name="Cao Q."/>
            <person name="Sharma T."/>
            <person name="Shen D."/>
            <person name="Roswanjaya Y."/>
            <person name="Wardhani T."/>
            <person name="Kalhor M.S."/>
            <person name="Jansen J."/>
            <person name="Van den Hoogen J."/>
            <person name="Gungor B."/>
            <person name="Hartog M."/>
            <person name="Hontelez J."/>
            <person name="Verver J."/>
            <person name="Yang W.-C."/>
            <person name="Schijlen E."/>
            <person name="Repin R."/>
            <person name="Schilthuizen M."/>
            <person name="Schranz E."/>
            <person name="Heidstra R."/>
            <person name="Miyata K."/>
            <person name="Fedorova E."/>
            <person name="Kohlen W."/>
            <person name="Bisseling T."/>
            <person name="Smit S."/>
            <person name="Geurts R."/>
        </authorList>
    </citation>
    <scope>NUCLEOTIDE SEQUENCE [LARGE SCALE GENOMIC DNA]</scope>
    <source>
        <strain evidence="2">cv. RG33-2</strain>
    </source>
</reference>
<keyword evidence="2" id="KW-1185">Reference proteome</keyword>
<organism evidence="1 2">
    <name type="scientific">Trema orientale</name>
    <name type="common">Charcoal tree</name>
    <name type="synonym">Celtis orientalis</name>
    <dbReference type="NCBI Taxonomy" id="63057"/>
    <lineage>
        <taxon>Eukaryota</taxon>
        <taxon>Viridiplantae</taxon>
        <taxon>Streptophyta</taxon>
        <taxon>Embryophyta</taxon>
        <taxon>Tracheophyta</taxon>
        <taxon>Spermatophyta</taxon>
        <taxon>Magnoliopsida</taxon>
        <taxon>eudicotyledons</taxon>
        <taxon>Gunneridae</taxon>
        <taxon>Pentapetalae</taxon>
        <taxon>rosids</taxon>
        <taxon>fabids</taxon>
        <taxon>Rosales</taxon>
        <taxon>Cannabaceae</taxon>
        <taxon>Trema</taxon>
    </lineage>
</organism>
<dbReference type="EMBL" id="JXTC01000013">
    <property type="protein sequence ID" value="POO00461.1"/>
    <property type="molecule type" value="Genomic_DNA"/>
</dbReference>
<evidence type="ECO:0008006" key="3">
    <source>
        <dbReference type="Google" id="ProtNLM"/>
    </source>
</evidence>
<dbReference type="AlphaFoldDB" id="A0A2P5FRR3"/>
<gene>
    <name evidence="1" type="ORF">TorRG33x02_038740</name>
</gene>